<dbReference type="PANTHER" id="PTHR37829:SF3">
    <property type="entry name" value="PROTEIN JAYE-RELATED"/>
    <property type="match status" value="1"/>
</dbReference>
<dbReference type="Proteomes" id="UP001298681">
    <property type="component" value="Unassembled WGS sequence"/>
</dbReference>
<evidence type="ECO:0000313" key="5">
    <source>
        <dbReference type="EMBL" id="MCG4611397.1"/>
    </source>
</evidence>
<feature type="domain" description="Baseplate J-like central" evidence="3">
    <location>
        <begin position="193"/>
        <end position="263"/>
    </location>
</feature>
<dbReference type="Pfam" id="PF26078">
    <property type="entry name" value="Baseplate_J_M"/>
    <property type="match status" value="1"/>
</dbReference>
<accession>A0ABS9MKQ4</accession>
<organism evidence="5 6">
    <name type="scientific">Anaeromassilibacillus senegalensis</name>
    <dbReference type="NCBI Taxonomy" id="1673717"/>
    <lineage>
        <taxon>Bacteria</taxon>
        <taxon>Bacillati</taxon>
        <taxon>Bacillota</taxon>
        <taxon>Clostridia</taxon>
        <taxon>Eubacteriales</taxon>
        <taxon>Acutalibacteraceae</taxon>
        <taxon>Anaeromassilibacillus</taxon>
    </lineage>
</organism>
<dbReference type="RefSeq" id="WP_237966999.1">
    <property type="nucleotide sequence ID" value="NZ_JAKNHQ010000015.1"/>
</dbReference>
<proteinExistence type="inferred from homology"/>
<keyword evidence="6" id="KW-1185">Reference proteome</keyword>
<feature type="domain" description="Baseplate J-like C-terminal" evidence="4">
    <location>
        <begin position="271"/>
        <end position="350"/>
    </location>
</feature>
<gene>
    <name evidence="5" type="ORF">L0P57_10710</name>
</gene>
<dbReference type="EMBL" id="JAKNHQ010000015">
    <property type="protein sequence ID" value="MCG4611397.1"/>
    <property type="molecule type" value="Genomic_DNA"/>
</dbReference>
<comment type="similarity">
    <text evidence="1">Belongs to the Mu gp47/PBSX XkdT family.</text>
</comment>
<dbReference type="Pfam" id="PF26079">
    <property type="entry name" value="Baseplate_J_C"/>
    <property type="match status" value="1"/>
</dbReference>
<dbReference type="InterPro" id="IPR006949">
    <property type="entry name" value="Barrel_Baseplate_J-like"/>
</dbReference>
<feature type="domain" description="Baseplate protein J-like barrel" evidence="2">
    <location>
        <begin position="85"/>
        <end position="172"/>
    </location>
</feature>
<dbReference type="PANTHER" id="PTHR37829">
    <property type="entry name" value="PHAGE-LIKE ELEMENT PBSX PROTEIN XKDT"/>
    <property type="match status" value="1"/>
</dbReference>
<evidence type="ECO:0000259" key="2">
    <source>
        <dbReference type="Pfam" id="PF04865"/>
    </source>
</evidence>
<evidence type="ECO:0000256" key="1">
    <source>
        <dbReference type="ARBA" id="ARBA00038087"/>
    </source>
</evidence>
<dbReference type="InterPro" id="IPR058531">
    <property type="entry name" value="Baseplate_J_M"/>
</dbReference>
<sequence length="355" mass="37142">METYEEILGRMQGTFEELAGYPADDASDIGIRLRVLAGEVYSLTAAMDWLEQQFFAQTAQDEQLDLRAQEHGIQRRPAQAAAGELTFSRAKPLWYRAVIDKGTVCALPGEDGARYVTTEEAVLAVGSTSVTVPAEAEQPGRDGNAAAGTVTTLITVPPGIEQVTNQKPFTGGADAEGDESLRARLTQSYAALSNGTNAAFYRNQALKDEGVFSANVVPKEQGLGTVGVYLGASGAAADSETVQRVQAMFDELREINVLVTVAAAQTVSCPVTVQIVPCAGMSFEAASDGVEEAVQAYFAGLGVGEPVRAAALTAKVFATGVVENCTLVGSAAADRVVKANQLAVLQDVTVQEASA</sequence>
<dbReference type="InterPro" id="IPR052399">
    <property type="entry name" value="Phage_Baseplate_Assmbl_Protein"/>
</dbReference>
<evidence type="ECO:0000313" key="6">
    <source>
        <dbReference type="Proteomes" id="UP001298681"/>
    </source>
</evidence>
<protein>
    <submittedName>
        <fullName evidence="5">Baseplate J/gp47 family protein</fullName>
    </submittedName>
</protein>
<reference evidence="5 6" key="1">
    <citation type="submission" date="2022-01" db="EMBL/GenBank/DDBJ databases">
        <title>Collection of gut derived symbiotic bacterial strains cultured from healthy donors.</title>
        <authorList>
            <person name="Lin H."/>
            <person name="Kohout C."/>
            <person name="Waligurski E."/>
            <person name="Pamer E.G."/>
        </authorList>
    </citation>
    <scope>NUCLEOTIDE SEQUENCE [LARGE SCALE GENOMIC DNA]</scope>
    <source>
        <strain evidence="5 6">DFI.7.58</strain>
    </source>
</reference>
<comment type="caution">
    <text evidence="5">The sequence shown here is derived from an EMBL/GenBank/DDBJ whole genome shotgun (WGS) entry which is preliminary data.</text>
</comment>
<dbReference type="Pfam" id="PF04865">
    <property type="entry name" value="Baseplate_J"/>
    <property type="match status" value="1"/>
</dbReference>
<evidence type="ECO:0000259" key="4">
    <source>
        <dbReference type="Pfam" id="PF26079"/>
    </source>
</evidence>
<name>A0ABS9MKQ4_9FIRM</name>
<dbReference type="InterPro" id="IPR058530">
    <property type="entry name" value="Baseplate_J-like_C"/>
</dbReference>
<evidence type="ECO:0000259" key="3">
    <source>
        <dbReference type="Pfam" id="PF26078"/>
    </source>
</evidence>